<keyword evidence="9" id="KW-1185">Reference proteome</keyword>
<feature type="region of interest" description="Disordered" evidence="4">
    <location>
        <begin position="1293"/>
        <end position="1351"/>
    </location>
</feature>
<dbReference type="PANTHER" id="PTHR10663:SF333">
    <property type="entry name" value="PROTEIN MON2 HOMOLOG"/>
    <property type="match status" value="1"/>
</dbReference>
<evidence type="ECO:0000259" key="7">
    <source>
        <dbReference type="Pfam" id="PF16213"/>
    </source>
</evidence>
<feature type="domain" description="Mon2 C-terminal" evidence="6">
    <location>
        <begin position="803"/>
        <end position="938"/>
    </location>
</feature>
<dbReference type="OrthoDB" id="294853at2759"/>
<dbReference type="InterPro" id="IPR032629">
    <property type="entry name" value="DCB_dom"/>
</dbReference>
<evidence type="ECO:0000313" key="8">
    <source>
        <dbReference type="EMBL" id="ORZ29603.1"/>
    </source>
</evidence>
<dbReference type="SUPFAM" id="SSF48371">
    <property type="entry name" value="ARM repeat"/>
    <property type="match status" value="2"/>
</dbReference>
<feature type="compositionally biased region" description="Low complexity" evidence="4">
    <location>
        <begin position="1306"/>
        <end position="1321"/>
    </location>
</feature>
<dbReference type="InterPro" id="IPR032817">
    <property type="entry name" value="Mon2_C"/>
</dbReference>
<feature type="domain" description="Mon2/Sec7/BIG1-like HUS" evidence="5">
    <location>
        <begin position="204"/>
        <end position="358"/>
    </location>
</feature>
<comment type="similarity">
    <text evidence="1">Belongs to the MON2 family.</text>
</comment>
<evidence type="ECO:0000259" key="6">
    <source>
        <dbReference type="Pfam" id="PF16206"/>
    </source>
</evidence>
<dbReference type="Proteomes" id="UP000193411">
    <property type="component" value="Unassembled WGS sequence"/>
</dbReference>
<dbReference type="InterPro" id="IPR032691">
    <property type="entry name" value="Mon2/Sec7/BIG1-like_HUS"/>
</dbReference>
<reference evidence="8 9" key="1">
    <citation type="submission" date="2016-07" db="EMBL/GenBank/DDBJ databases">
        <title>Pervasive Adenine N6-methylation of Active Genes in Fungi.</title>
        <authorList>
            <consortium name="DOE Joint Genome Institute"/>
            <person name="Mondo S.J."/>
            <person name="Dannebaum R.O."/>
            <person name="Kuo R.C."/>
            <person name="Labutti K."/>
            <person name="Haridas S."/>
            <person name="Kuo A."/>
            <person name="Salamov A."/>
            <person name="Ahrendt S.R."/>
            <person name="Lipzen A."/>
            <person name="Sullivan W."/>
            <person name="Andreopoulos W.B."/>
            <person name="Clum A."/>
            <person name="Lindquist E."/>
            <person name="Daum C."/>
            <person name="Ramamoorthy G.K."/>
            <person name="Gryganskyi A."/>
            <person name="Culley D."/>
            <person name="Magnuson J.K."/>
            <person name="James T.Y."/>
            <person name="O'Malley M.A."/>
            <person name="Stajich J.E."/>
            <person name="Spatafora J.W."/>
            <person name="Visel A."/>
            <person name="Grigoriev I.V."/>
        </authorList>
    </citation>
    <scope>NUCLEOTIDE SEQUENCE [LARGE SCALE GENOMIC DNA]</scope>
    <source>
        <strain evidence="8 9">PL171</strain>
    </source>
</reference>
<keyword evidence="2" id="KW-0813">Transport</keyword>
<dbReference type="PANTHER" id="PTHR10663">
    <property type="entry name" value="GUANYL-NUCLEOTIDE EXCHANGE FACTOR"/>
    <property type="match status" value="1"/>
</dbReference>
<evidence type="ECO:0000256" key="3">
    <source>
        <dbReference type="ARBA" id="ARBA00022927"/>
    </source>
</evidence>
<proteinExistence type="inferred from homology"/>
<sequence length="1501" mass="160916">MASIVTFLQNELLSLSNEAKKRYPDINDASERVSLILRPLKDRPMTDICAELAKSDEIMTPFVLACETKQPKLVSIAVGGLQRLVSHKAIADNEATLRRLIHALADVTSVSLDVQVKALQLLLPLITQYENLHMDLVAQTLNICFRLSAIKDPLVSNTAAATLRQLVIFLFDKVPVEDGLETSLAADLGRVKLAPASLDSLRPCARDAYLVFVDLCNLASGLDVTFLGVSSIPRTQSLELLESILSNHATVFQRHIEFSTVLSQVVCPMAIKTFSDRWDFAHSVRLNRIMSILVQQFADVLVMECEVFLSLFLKAAVDADQVWASALALEVFAAVTGQPKLVYALFEMYDNQGQSTKVVRDMVAGLHKIVTSGSAVPAGGVVVKMQCIDQLDKADPPALSDDYLAYLATQCTFNLITSLSVLVSEPHAALLVNSVWSALLAIMSHLLKTPVAIEAVPYLQSLIVVCGRVGCTAPRDAFLGLLCQVVSSVPTGDTMTPLSHACLQAVLTVALELLPSLDSGAWYMIFDVAHHGERVKPYRAGGGGGGTASVSGSPLVGNSGHLKRSGTPPVSSVAAASGFDVLDFDGQLKHLLSATRELPDEALTPVFSALCQFNSISTMAFAVDKLRDLVILHLHHLLTNLAELWTLVTQHFVFIASNTQSIELQLQACDTICHVAAQGITKSQSKVLAPLRELAALTGDVPKRALQTLHGILQVHGQSITEWPLVYAILQSSATEEYLVRVAFPSLELVCTEYLPTTNPEELDQCIATLRIYACQSVDVNIALTCIRLLWTIADSATARKTHWLTVLGQLTLIAKDRRPQVRNGCVASLFRAMASSGGRLLTDEQWDKCVAEIVMPVLETTLHCNDAAPAPAPGQVVHHARDSPEKQWDETRVMAVQGLGGLFGAEACKSMLPRHLPTILEMVTRYALETSLEVKAATAGVLKALAASRSLVGDKHVFALVYDTWSQVVTGLAGQDPNARPGMKKLSHDLLLTLVQVVRALPVPPMTLVTAPATAAAVTSSDPSGKQASPADLPEVFSRLECIVRMLALVGDHPNDSEHLSQVQSEALETAEVLRNAAGESSSTASTALMVGYLSRLAALPLAPSPAQAFKYPTFLALARTAMSRAVTLVTAGTTADPVTPKSPTWDDTVLSSLFAGLEPYLTASHPLHDHAVTCLLELVRHHFPTSLTLASPILASSKIQARVTQVVAAYLTSRPRAFESKEAADISALNVLTAHLPQHLSQADQVKFFEAVEASSRIVAPTILDATVNAAVDAMIAAAQARLDAAAVPLPETPNTPVKPQTLPAAPNTAPVSPSVPTTPLHPAISSTMSSPTFHAAASNSSSSSQRVPVRESYATHALGVVFHLAHEYPATGAPIAMSRARRVLSAYVEDVNRRHGIIPLARMRDVEVEQVLKHLTQMMEAGDESMSKSAAAELYPVLVDSIVALRENVGALEWVCTCLRKMGPSGGFSKPASGDSQKKPHSEPAARPVVDEGAGSHV</sequence>
<dbReference type="GO" id="GO:0005794">
    <property type="term" value="C:Golgi apparatus"/>
    <property type="evidence" value="ECO:0007669"/>
    <property type="project" value="UniProtKB-ARBA"/>
</dbReference>
<name>A0A1Y2H7D6_9FUNG</name>
<protein>
    <submittedName>
        <fullName evidence="8">Guanine nucleotide exchange factor in Golgi transport N-terminal-domain-containing protein</fullName>
    </submittedName>
</protein>
<gene>
    <name evidence="8" type="ORF">BCR44DRAFT_59686</name>
</gene>
<comment type="caution">
    <text evidence="8">The sequence shown here is derived from an EMBL/GenBank/DDBJ whole genome shotgun (WGS) entry which is preliminary data.</text>
</comment>
<keyword evidence="3" id="KW-0653">Protein transport</keyword>
<dbReference type="EMBL" id="MCFL01000156">
    <property type="protein sequence ID" value="ORZ29603.1"/>
    <property type="molecule type" value="Genomic_DNA"/>
</dbReference>
<evidence type="ECO:0000256" key="2">
    <source>
        <dbReference type="ARBA" id="ARBA00022448"/>
    </source>
</evidence>
<accession>A0A1Y2H7D6</accession>
<evidence type="ECO:0000256" key="4">
    <source>
        <dbReference type="SAM" id="MobiDB-lite"/>
    </source>
</evidence>
<feature type="region of interest" description="Disordered" evidence="4">
    <location>
        <begin position="1469"/>
        <end position="1501"/>
    </location>
</feature>
<organism evidence="8 9">
    <name type="scientific">Catenaria anguillulae PL171</name>
    <dbReference type="NCBI Taxonomy" id="765915"/>
    <lineage>
        <taxon>Eukaryota</taxon>
        <taxon>Fungi</taxon>
        <taxon>Fungi incertae sedis</taxon>
        <taxon>Blastocladiomycota</taxon>
        <taxon>Blastocladiomycetes</taxon>
        <taxon>Blastocladiales</taxon>
        <taxon>Catenariaceae</taxon>
        <taxon>Catenaria</taxon>
    </lineage>
</organism>
<dbReference type="Pfam" id="PF16213">
    <property type="entry name" value="DCB"/>
    <property type="match status" value="1"/>
</dbReference>
<dbReference type="Pfam" id="PF16206">
    <property type="entry name" value="Mon2_C"/>
    <property type="match status" value="1"/>
</dbReference>
<feature type="domain" description="Mon2/Sec7/BIG1-like dimerisation and cyclophilin-binding" evidence="7">
    <location>
        <begin position="3"/>
        <end position="178"/>
    </location>
</feature>
<dbReference type="GO" id="GO:0015031">
    <property type="term" value="P:protein transport"/>
    <property type="evidence" value="ECO:0007669"/>
    <property type="project" value="UniProtKB-KW"/>
</dbReference>
<dbReference type="STRING" id="765915.A0A1Y2H7D6"/>
<feature type="compositionally biased region" description="Low complexity" evidence="4">
    <location>
        <begin position="1338"/>
        <end position="1347"/>
    </location>
</feature>
<dbReference type="Pfam" id="PF12783">
    <property type="entry name" value="Sec7-like_HUS"/>
    <property type="match status" value="1"/>
</dbReference>
<dbReference type="InterPro" id="IPR016024">
    <property type="entry name" value="ARM-type_fold"/>
</dbReference>
<evidence type="ECO:0000256" key="1">
    <source>
        <dbReference type="ARBA" id="ARBA00008144"/>
    </source>
</evidence>
<evidence type="ECO:0000313" key="9">
    <source>
        <dbReference type="Proteomes" id="UP000193411"/>
    </source>
</evidence>
<evidence type="ECO:0000259" key="5">
    <source>
        <dbReference type="Pfam" id="PF12783"/>
    </source>
</evidence>